<reference evidence="4" key="1">
    <citation type="submission" date="2017-02" db="UniProtKB">
        <authorList>
            <consortium name="WormBaseParasite"/>
        </authorList>
    </citation>
    <scope>IDENTIFICATION</scope>
</reference>
<dbReference type="OrthoDB" id="5873759at2759"/>
<keyword evidence="3" id="KW-1185">Reference proteome</keyword>
<evidence type="ECO:0000313" key="3">
    <source>
        <dbReference type="Proteomes" id="UP000267096"/>
    </source>
</evidence>
<feature type="compositionally biased region" description="Basic and acidic residues" evidence="1">
    <location>
        <begin position="109"/>
        <end position="128"/>
    </location>
</feature>
<dbReference type="Proteomes" id="UP000267096">
    <property type="component" value="Unassembled WGS sequence"/>
</dbReference>
<evidence type="ECO:0000256" key="1">
    <source>
        <dbReference type="SAM" id="MobiDB-lite"/>
    </source>
</evidence>
<sequence>MHPWICDLLFVDTLAIFSSVIVSTSLLSSCLCKRQGYVLVKDANIEPVQDLPQKSTPKPPEGWGDRNDDTLKNVKTLTRSESTTPRLQRNSSGNPAEHNDAQKSASGKKSNENESKNNSNDKKDEVKN</sequence>
<dbReference type="AlphaFoldDB" id="A0A0M3KA39"/>
<dbReference type="WBParaSite" id="ASIM_0001783501-mRNA-1">
    <property type="protein sequence ID" value="ASIM_0001783501-mRNA-1"/>
    <property type="gene ID" value="ASIM_0001783501"/>
</dbReference>
<protein>
    <submittedName>
        <fullName evidence="2 4">Uncharacterized protein</fullName>
    </submittedName>
</protein>
<gene>
    <name evidence="2" type="ORF">ASIM_LOCUS17237</name>
</gene>
<reference evidence="2 3" key="2">
    <citation type="submission" date="2018-11" db="EMBL/GenBank/DDBJ databases">
        <authorList>
            <consortium name="Pathogen Informatics"/>
        </authorList>
    </citation>
    <scope>NUCLEOTIDE SEQUENCE [LARGE SCALE GENOMIC DNA]</scope>
</reference>
<name>A0A0M3KA39_ANISI</name>
<evidence type="ECO:0000313" key="4">
    <source>
        <dbReference type="WBParaSite" id="ASIM_0001783501-mRNA-1"/>
    </source>
</evidence>
<feature type="compositionally biased region" description="Polar residues" evidence="1">
    <location>
        <begin position="73"/>
        <end position="94"/>
    </location>
</feature>
<dbReference type="EMBL" id="UYRR01033891">
    <property type="protein sequence ID" value="VDK59858.1"/>
    <property type="molecule type" value="Genomic_DNA"/>
</dbReference>
<organism evidence="4">
    <name type="scientific">Anisakis simplex</name>
    <name type="common">Herring worm</name>
    <dbReference type="NCBI Taxonomy" id="6269"/>
    <lineage>
        <taxon>Eukaryota</taxon>
        <taxon>Metazoa</taxon>
        <taxon>Ecdysozoa</taxon>
        <taxon>Nematoda</taxon>
        <taxon>Chromadorea</taxon>
        <taxon>Rhabditida</taxon>
        <taxon>Spirurina</taxon>
        <taxon>Ascaridomorpha</taxon>
        <taxon>Ascaridoidea</taxon>
        <taxon>Anisakidae</taxon>
        <taxon>Anisakis</taxon>
        <taxon>Anisakis simplex complex</taxon>
    </lineage>
</organism>
<feature type="region of interest" description="Disordered" evidence="1">
    <location>
        <begin position="43"/>
        <end position="128"/>
    </location>
</feature>
<proteinExistence type="predicted"/>
<feature type="compositionally biased region" description="Basic and acidic residues" evidence="1">
    <location>
        <begin position="63"/>
        <end position="72"/>
    </location>
</feature>
<accession>A0A0M3KA39</accession>
<evidence type="ECO:0000313" key="2">
    <source>
        <dbReference type="EMBL" id="VDK59858.1"/>
    </source>
</evidence>